<name>A0A0M9ENQ5_FUSLA</name>
<evidence type="ECO:0000313" key="1">
    <source>
        <dbReference type="EMBL" id="KPA36773.1"/>
    </source>
</evidence>
<keyword evidence="2" id="KW-1185">Reference proteome</keyword>
<dbReference type="EMBL" id="JXCE01000549">
    <property type="protein sequence ID" value="KPA36773.1"/>
    <property type="molecule type" value="Genomic_DNA"/>
</dbReference>
<evidence type="ECO:0000313" key="2">
    <source>
        <dbReference type="Proteomes" id="UP000037904"/>
    </source>
</evidence>
<proteinExistence type="predicted"/>
<sequence length="265" mass="29551">MKSILLPGEERLSPCSIGQWRRSLTARGKHCLVYVWETRGFFSRAKDCEYLDVLVIDKTKLMMSMNFGPGKEAKYQEKPGFFSSQVYLEGTCTCIFAFTVSNPDPDVKITIGNDCSQDFADEPQCWAEKLLSVKFGSSQCTMAVRAQEFDNKGGSATGFYLMIEGRKAWFSDELTDETRSFHSIGPEEGRDGPHQGTHNSEVDAALKAALNIPAVQAVLEEVARVRPNEWENVSASSYQISSNQASSGILDILSYFLLYLFQRSG</sequence>
<comment type="caution">
    <text evidence="1">The sequence shown here is derived from an EMBL/GenBank/DDBJ whole genome shotgun (WGS) entry which is preliminary data.</text>
</comment>
<reference evidence="1 2" key="1">
    <citation type="submission" date="2015-04" db="EMBL/GenBank/DDBJ databases">
        <title>The draft genome sequence of Fusarium langsethiae, a T-2/HT-2 mycotoxin producer.</title>
        <authorList>
            <person name="Lysoe E."/>
            <person name="Divon H.H."/>
            <person name="Terzi V."/>
            <person name="Orru L."/>
            <person name="Lamontanara A."/>
            <person name="Kolseth A.-K."/>
            <person name="Frandsen R.J."/>
            <person name="Nielsen K."/>
            <person name="Thrane U."/>
        </authorList>
    </citation>
    <scope>NUCLEOTIDE SEQUENCE [LARGE SCALE GENOMIC DNA]</scope>
    <source>
        <strain evidence="1 2">Fl201059</strain>
    </source>
</reference>
<dbReference type="Proteomes" id="UP000037904">
    <property type="component" value="Unassembled WGS sequence"/>
</dbReference>
<gene>
    <name evidence="1" type="ORF">FLAG1_10440</name>
</gene>
<accession>A0A0M9ENQ5</accession>
<organism evidence="1 2">
    <name type="scientific">Fusarium langsethiae</name>
    <dbReference type="NCBI Taxonomy" id="179993"/>
    <lineage>
        <taxon>Eukaryota</taxon>
        <taxon>Fungi</taxon>
        <taxon>Dikarya</taxon>
        <taxon>Ascomycota</taxon>
        <taxon>Pezizomycotina</taxon>
        <taxon>Sordariomycetes</taxon>
        <taxon>Hypocreomycetidae</taxon>
        <taxon>Hypocreales</taxon>
        <taxon>Nectriaceae</taxon>
        <taxon>Fusarium</taxon>
    </lineage>
</organism>
<dbReference type="AlphaFoldDB" id="A0A0M9ENQ5"/>
<protein>
    <submittedName>
        <fullName evidence="1">Uncharacterized protein</fullName>
    </submittedName>
</protein>